<organism evidence="2 3">
    <name type="scientific">Salegentibacter echinorum</name>
    <dbReference type="NCBI Taxonomy" id="1073325"/>
    <lineage>
        <taxon>Bacteria</taxon>
        <taxon>Pseudomonadati</taxon>
        <taxon>Bacteroidota</taxon>
        <taxon>Flavobacteriia</taxon>
        <taxon>Flavobacteriales</taxon>
        <taxon>Flavobacteriaceae</taxon>
        <taxon>Salegentibacter</taxon>
    </lineage>
</organism>
<dbReference type="EMBL" id="FQVT01000001">
    <property type="protein sequence ID" value="SHF56160.1"/>
    <property type="molecule type" value="Genomic_DNA"/>
</dbReference>
<dbReference type="Gene3D" id="2.160.20.120">
    <property type="match status" value="1"/>
</dbReference>
<dbReference type="PROSITE" id="PS51257">
    <property type="entry name" value="PROKAR_LIPOPROTEIN"/>
    <property type="match status" value="1"/>
</dbReference>
<dbReference type="Pfam" id="PF10988">
    <property type="entry name" value="DUF2807"/>
    <property type="match status" value="1"/>
</dbReference>
<evidence type="ECO:0000259" key="1">
    <source>
        <dbReference type="Pfam" id="PF10988"/>
    </source>
</evidence>
<name>A0A1M5CN70_SALEC</name>
<sequence length="272" mass="30423">MKKILLLLGICLAFSCGSQKVNGSRIVTTEKTRLLDFNSIEISGDFDVELKKGSTALMKVKADDNLHRIIQGEVVNQVLYIKPTKRIGRSKSQEIEITYPQDLQKIILNENVELETEGELYTEELKVELADRAKAYLTITATRFDLFSNGKSIVELNLTAENAYFQLNKSSGIKALVNSPSFNVDMYEKASARIEGETNNFQLRAEHSSDFKGKRLTANEAVVVAEGKTKIEVEVLKQLSLTAKNRAEIKLYGTPKIDLVEFSEKAVLAKKN</sequence>
<dbReference type="InterPro" id="IPR021255">
    <property type="entry name" value="DUF2807"/>
</dbReference>
<dbReference type="STRING" id="1073325.SAMN05444483_101597"/>
<feature type="domain" description="Putative auto-transporter adhesin head GIN" evidence="1">
    <location>
        <begin position="36"/>
        <end position="175"/>
    </location>
</feature>
<evidence type="ECO:0000313" key="2">
    <source>
        <dbReference type="EMBL" id="SHF56160.1"/>
    </source>
</evidence>
<dbReference type="OrthoDB" id="1419485at2"/>
<evidence type="ECO:0000313" key="3">
    <source>
        <dbReference type="Proteomes" id="UP000183945"/>
    </source>
</evidence>
<reference evidence="3" key="1">
    <citation type="submission" date="2016-11" db="EMBL/GenBank/DDBJ databases">
        <authorList>
            <person name="Varghese N."/>
            <person name="Submissions S."/>
        </authorList>
    </citation>
    <scope>NUCLEOTIDE SEQUENCE [LARGE SCALE GENOMIC DNA]</scope>
    <source>
        <strain evidence="3">DSM 24579</strain>
    </source>
</reference>
<dbReference type="RefSeq" id="WP_072876507.1">
    <property type="nucleotide sequence ID" value="NZ_FQVT01000001.1"/>
</dbReference>
<accession>A0A1M5CN70</accession>
<keyword evidence="3" id="KW-1185">Reference proteome</keyword>
<protein>
    <submittedName>
        <fullName evidence="2">Putative auto-transporter adhesin, head GIN domain</fullName>
    </submittedName>
</protein>
<dbReference type="AlphaFoldDB" id="A0A1M5CN70"/>
<gene>
    <name evidence="2" type="ORF">SAMN05444483_101597</name>
</gene>
<proteinExistence type="predicted"/>
<dbReference type="Proteomes" id="UP000183945">
    <property type="component" value="Unassembled WGS sequence"/>
</dbReference>